<dbReference type="EnsemblMetazoa" id="GAUT046902-RA">
    <property type="protein sequence ID" value="GAUT046902-PA"/>
    <property type="gene ID" value="GAUT046902"/>
</dbReference>
<reference evidence="1" key="1">
    <citation type="submission" date="2020-05" db="UniProtKB">
        <authorList>
            <consortium name="EnsemblMetazoa"/>
        </authorList>
    </citation>
    <scope>IDENTIFICATION</scope>
    <source>
        <strain evidence="1">TTRI</strain>
    </source>
</reference>
<organism evidence="1 2">
    <name type="scientific">Glossina austeni</name>
    <name type="common">Savannah tsetse fly</name>
    <dbReference type="NCBI Taxonomy" id="7395"/>
    <lineage>
        <taxon>Eukaryota</taxon>
        <taxon>Metazoa</taxon>
        <taxon>Ecdysozoa</taxon>
        <taxon>Arthropoda</taxon>
        <taxon>Hexapoda</taxon>
        <taxon>Insecta</taxon>
        <taxon>Pterygota</taxon>
        <taxon>Neoptera</taxon>
        <taxon>Endopterygota</taxon>
        <taxon>Diptera</taxon>
        <taxon>Brachycera</taxon>
        <taxon>Muscomorpha</taxon>
        <taxon>Hippoboscoidea</taxon>
        <taxon>Glossinidae</taxon>
        <taxon>Glossina</taxon>
    </lineage>
</organism>
<sequence>MLSVGYVIAELSLDMHGWGATYQFATISVGYVTICKPMQSVFLIRYVIGNETWIHHCIAKPGEESKEFKLKSSQETSKQRCPVQLNKEDEWKTESYCELVQNSRYRIVEQVERISEAPDRCSNAAACCVCVVYVRRFIVLRQLSS</sequence>
<accession>A0A1A9VTD8</accession>
<name>A0A1A9VTD8_GLOAU</name>
<dbReference type="AlphaFoldDB" id="A0A1A9VTD8"/>
<protein>
    <submittedName>
        <fullName evidence="1">Uncharacterized protein</fullName>
    </submittedName>
</protein>
<evidence type="ECO:0000313" key="2">
    <source>
        <dbReference type="Proteomes" id="UP000078200"/>
    </source>
</evidence>
<keyword evidence="2" id="KW-1185">Reference proteome</keyword>
<proteinExistence type="predicted"/>
<dbReference type="VEuPathDB" id="VectorBase:GAUT046902"/>
<dbReference type="Proteomes" id="UP000078200">
    <property type="component" value="Unassembled WGS sequence"/>
</dbReference>
<evidence type="ECO:0000313" key="1">
    <source>
        <dbReference type="EnsemblMetazoa" id="GAUT046902-PA"/>
    </source>
</evidence>